<dbReference type="Pfam" id="PF01925">
    <property type="entry name" value="TauE"/>
    <property type="match status" value="1"/>
</dbReference>
<keyword evidence="6 8" id="KW-1133">Transmembrane helix</keyword>
<protein>
    <recommendedName>
        <fullName evidence="8">Probable membrane transporter protein</fullName>
    </recommendedName>
</protein>
<comment type="similarity">
    <text evidence="2 8">Belongs to the 4-toluene sulfonate uptake permease (TSUP) (TC 2.A.102) family.</text>
</comment>
<reference evidence="10" key="1">
    <citation type="submission" date="2017-05" db="EMBL/GenBank/DDBJ databases">
        <authorList>
            <person name="Rodrigo-Torres L."/>
            <person name="Arahal R. D."/>
            <person name="Lucena T."/>
        </authorList>
    </citation>
    <scope>NUCLEOTIDE SEQUENCE [LARGE SCALE GENOMIC DNA]</scope>
    <source>
        <strain evidence="10">CECT 8621</strain>
    </source>
</reference>
<dbReference type="InterPro" id="IPR002781">
    <property type="entry name" value="TM_pro_TauE-like"/>
</dbReference>
<feature type="transmembrane region" description="Helical" evidence="8">
    <location>
        <begin position="178"/>
        <end position="197"/>
    </location>
</feature>
<feature type="transmembrane region" description="Helical" evidence="8">
    <location>
        <begin position="141"/>
        <end position="166"/>
    </location>
</feature>
<evidence type="ECO:0000313" key="9">
    <source>
        <dbReference type="EMBL" id="SMX30840.1"/>
    </source>
</evidence>
<dbReference type="PANTHER" id="PTHR30269:SF37">
    <property type="entry name" value="MEMBRANE TRANSPORTER PROTEIN"/>
    <property type="match status" value="1"/>
</dbReference>
<dbReference type="OrthoDB" id="9800873at2"/>
<keyword evidence="4 8" id="KW-1003">Cell membrane</keyword>
<feature type="transmembrane region" description="Helical" evidence="8">
    <location>
        <begin position="39"/>
        <end position="64"/>
    </location>
</feature>
<keyword evidence="7 8" id="KW-0472">Membrane</keyword>
<evidence type="ECO:0000313" key="10">
    <source>
        <dbReference type="Proteomes" id="UP000202922"/>
    </source>
</evidence>
<comment type="subcellular location">
    <subcellularLocation>
        <location evidence="1 8">Cell membrane</location>
        <topology evidence="1 8">Multi-pass membrane protein</topology>
    </subcellularLocation>
</comment>
<evidence type="ECO:0000256" key="3">
    <source>
        <dbReference type="ARBA" id="ARBA00022448"/>
    </source>
</evidence>
<sequence>METVIFGLPLALFVAAIIVSVFAGFVKGAVGFAMPMVMISGFSMFLPAQTALAALIFATVLTNVAQAFRQGPRAAIDSLVKYKRLIGVLVVFIFISAPLVTILPAWLLYLLLGVPILLFAVTQLMGRQLTLSAERRNRAEVLMGAVAGFFGGISGVWGPPIVAYLLSFNTEKAEMVRVQGVVFLIGGVVLLGSHLTSGVLNAQTIPLSAALIIPASVGMWLGFRVQDRLDPVKFRKATLAILAIAALNLVRKGLMG</sequence>
<dbReference type="Proteomes" id="UP000202922">
    <property type="component" value="Unassembled WGS sequence"/>
</dbReference>
<dbReference type="InterPro" id="IPR052017">
    <property type="entry name" value="TSUP"/>
</dbReference>
<feature type="transmembrane region" description="Helical" evidence="8">
    <location>
        <begin position="234"/>
        <end position="250"/>
    </location>
</feature>
<dbReference type="RefSeq" id="WP_093965308.1">
    <property type="nucleotide sequence ID" value="NZ_FXYE01000001.1"/>
</dbReference>
<organism evidence="9 10">
    <name type="scientific">Actibacterium lipolyticum</name>
    <dbReference type="NCBI Taxonomy" id="1524263"/>
    <lineage>
        <taxon>Bacteria</taxon>
        <taxon>Pseudomonadati</taxon>
        <taxon>Pseudomonadota</taxon>
        <taxon>Alphaproteobacteria</taxon>
        <taxon>Rhodobacterales</taxon>
        <taxon>Roseobacteraceae</taxon>
        <taxon>Actibacterium</taxon>
    </lineage>
</organism>
<evidence type="ECO:0000256" key="8">
    <source>
        <dbReference type="RuleBase" id="RU363041"/>
    </source>
</evidence>
<keyword evidence="3" id="KW-0813">Transport</keyword>
<dbReference type="AlphaFoldDB" id="A0A238JJI8"/>
<accession>A0A238JJI8</accession>
<name>A0A238JJI8_9RHOB</name>
<evidence type="ECO:0000256" key="7">
    <source>
        <dbReference type="ARBA" id="ARBA00023136"/>
    </source>
</evidence>
<keyword evidence="10" id="KW-1185">Reference proteome</keyword>
<feature type="transmembrane region" description="Helical" evidence="8">
    <location>
        <begin position="204"/>
        <end position="222"/>
    </location>
</feature>
<proteinExistence type="inferred from homology"/>
<feature type="transmembrane region" description="Helical" evidence="8">
    <location>
        <begin position="85"/>
        <end position="103"/>
    </location>
</feature>
<dbReference type="GO" id="GO:0005886">
    <property type="term" value="C:plasma membrane"/>
    <property type="evidence" value="ECO:0007669"/>
    <property type="project" value="UniProtKB-SubCell"/>
</dbReference>
<dbReference type="EMBL" id="FXYE01000001">
    <property type="protein sequence ID" value="SMX30840.1"/>
    <property type="molecule type" value="Genomic_DNA"/>
</dbReference>
<gene>
    <name evidence="9" type="ORF">COL8621_00146</name>
</gene>
<evidence type="ECO:0000256" key="1">
    <source>
        <dbReference type="ARBA" id="ARBA00004651"/>
    </source>
</evidence>
<evidence type="ECO:0000256" key="2">
    <source>
        <dbReference type="ARBA" id="ARBA00009142"/>
    </source>
</evidence>
<keyword evidence="5 8" id="KW-0812">Transmembrane</keyword>
<evidence type="ECO:0000256" key="4">
    <source>
        <dbReference type="ARBA" id="ARBA00022475"/>
    </source>
</evidence>
<evidence type="ECO:0000256" key="5">
    <source>
        <dbReference type="ARBA" id="ARBA00022692"/>
    </source>
</evidence>
<dbReference type="PANTHER" id="PTHR30269">
    <property type="entry name" value="TRANSMEMBRANE PROTEIN YFCA"/>
    <property type="match status" value="1"/>
</dbReference>
<evidence type="ECO:0000256" key="6">
    <source>
        <dbReference type="ARBA" id="ARBA00022989"/>
    </source>
</evidence>